<dbReference type="AlphaFoldDB" id="A0A812UQM2"/>
<feature type="signal peptide" evidence="3">
    <location>
        <begin position="1"/>
        <end position="30"/>
    </location>
</feature>
<sequence>MLRLPPSALARRIAALVFLALTCSRAATLAVEKMALVDAVNDILIAEFDPLVSGTTLYLDELPAQINVVATTFQSVGSLRFKVNGGTFRTESNAPYALAGDSGGDYANWGPSPGTYLIGAQAFANSGASGDFGTEHQIVVTVAATRPVPRVVLPDSLMQSPHGEILSKSMEAASRFFCEDGDLHGTTTAVGAVTTIRLTAQTDPVVLELNTSEDSSPMKIVLPPSLLQSLLQSGNAMMVFTEVAQELAPAFTAQDVDGEDVVLLSRLVELSFISENAGALTLLNVSGSEGIVFSFASRAPLEDEKCGFFDPALGAWSKEGVDFLAHYEVHGESINRSWCRTTHTSLFALLQTVPFDRTIGGVVVNVESYAGAVVLCSAFAVICCLLLCIVLLRRVRKPTSGHVKLVAQKRAHGRKEKVRTLSFKLSELGEVDVERGPAAQAKVHVRWEEDLSILEDLHYLRRGRRQVAVNLNIGPPHRKVDSADSHRDPPRETVRPQLSSNVDAGAHLETEPPETEPSSQANELVLSSLDEAVDVISAGVDDLYFLETDSIEESIVSAGLDGFVLHVPPTEAYLEGEWVLYFSSTLACMVPARVAGPGTFQSDDPSELPSYACRVGVRSQLREAVPLRALRPVLEAGEHVEVYSEKAWTPGVVRTTPPVRRPPHLWTFRVRLEKDQKKDLEVPLNMLRRRFVAGEQVEAYLGRGAGWVPGTVSDTVVEIPLATTWSQRSEASMTSAPSILDMDLQLANLDTTVRIFLDSSKHEVELPTSQLRSCRQSKL</sequence>
<evidence type="ECO:0000313" key="5">
    <source>
        <dbReference type="Proteomes" id="UP000604046"/>
    </source>
</evidence>
<name>A0A812UQM2_9DINO</name>
<feature type="chain" id="PRO_5032294979" evidence="3">
    <location>
        <begin position="31"/>
        <end position="779"/>
    </location>
</feature>
<keyword evidence="2" id="KW-1133">Transmembrane helix</keyword>
<keyword evidence="3" id="KW-0732">Signal</keyword>
<dbReference type="EMBL" id="CAJNDS010002749">
    <property type="protein sequence ID" value="CAE7583934.1"/>
    <property type="molecule type" value="Genomic_DNA"/>
</dbReference>
<gene>
    <name evidence="4" type="ORF">SNAT2548_LOCUS33305</name>
</gene>
<dbReference type="Proteomes" id="UP000604046">
    <property type="component" value="Unassembled WGS sequence"/>
</dbReference>
<dbReference type="Gene3D" id="2.60.220.50">
    <property type="match status" value="1"/>
</dbReference>
<evidence type="ECO:0000256" key="1">
    <source>
        <dbReference type="SAM" id="MobiDB-lite"/>
    </source>
</evidence>
<organism evidence="4 5">
    <name type="scientific">Symbiodinium natans</name>
    <dbReference type="NCBI Taxonomy" id="878477"/>
    <lineage>
        <taxon>Eukaryota</taxon>
        <taxon>Sar</taxon>
        <taxon>Alveolata</taxon>
        <taxon>Dinophyceae</taxon>
        <taxon>Suessiales</taxon>
        <taxon>Symbiodiniaceae</taxon>
        <taxon>Symbiodinium</taxon>
    </lineage>
</organism>
<accession>A0A812UQM2</accession>
<feature type="region of interest" description="Disordered" evidence="1">
    <location>
        <begin position="474"/>
        <end position="502"/>
    </location>
</feature>
<evidence type="ECO:0000256" key="2">
    <source>
        <dbReference type="SAM" id="Phobius"/>
    </source>
</evidence>
<dbReference type="OrthoDB" id="418819at2759"/>
<comment type="caution">
    <text evidence="4">The sequence shown here is derived from an EMBL/GenBank/DDBJ whole genome shotgun (WGS) entry which is preliminary data.</text>
</comment>
<feature type="transmembrane region" description="Helical" evidence="2">
    <location>
        <begin position="369"/>
        <end position="392"/>
    </location>
</feature>
<dbReference type="InterPro" id="IPR046338">
    <property type="entry name" value="GAIN_dom_sf"/>
</dbReference>
<proteinExistence type="predicted"/>
<keyword evidence="2" id="KW-0472">Membrane</keyword>
<reference evidence="4" key="1">
    <citation type="submission" date="2021-02" db="EMBL/GenBank/DDBJ databases">
        <authorList>
            <person name="Dougan E. K."/>
            <person name="Rhodes N."/>
            <person name="Thang M."/>
            <person name="Chan C."/>
        </authorList>
    </citation>
    <scope>NUCLEOTIDE SEQUENCE</scope>
</reference>
<dbReference type="InterPro" id="IPR013783">
    <property type="entry name" value="Ig-like_fold"/>
</dbReference>
<evidence type="ECO:0000313" key="4">
    <source>
        <dbReference type="EMBL" id="CAE7583934.1"/>
    </source>
</evidence>
<feature type="compositionally biased region" description="Basic and acidic residues" evidence="1">
    <location>
        <begin position="478"/>
        <end position="494"/>
    </location>
</feature>
<protein>
    <submittedName>
        <fullName evidence="4">Uncharacterized protein</fullName>
    </submittedName>
</protein>
<evidence type="ECO:0000256" key="3">
    <source>
        <dbReference type="SAM" id="SignalP"/>
    </source>
</evidence>
<keyword evidence="5" id="KW-1185">Reference proteome</keyword>
<keyword evidence="2" id="KW-0812">Transmembrane</keyword>
<dbReference type="Gene3D" id="2.60.40.10">
    <property type="entry name" value="Immunoglobulins"/>
    <property type="match status" value="1"/>
</dbReference>